<name>A0ABS0BZV1_9GAMM</name>
<dbReference type="RefSeq" id="WP_185979133.1">
    <property type="nucleotide sequence ID" value="NZ_JACBGI020000035.1"/>
</dbReference>
<proteinExistence type="predicted"/>
<comment type="caution">
    <text evidence="1">The sequence shown here is derived from an EMBL/GenBank/DDBJ whole genome shotgun (WGS) entry which is preliminary data.</text>
</comment>
<gene>
    <name evidence="1" type="ORF">H8792_011600</name>
</gene>
<evidence type="ECO:0008006" key="3">
    <source>
        <dbReference type="Google" id="ProtNLM"/>
    </source>
</evidence>
<organism evidence="1 2">
    <name type="scientific">Thiomicrorhabdus heinhorstiae</name>
    <dbReference type="NCBI Taxonomy" id="2748010"/>
    <lineage>
        <taxon>Bacteria</taxon>
        <taxon>Pseudomonadati</taxon>
        <taxon>Pseudomonadota</taxon>
        <taxon>Gammaproteobacteria</taxon>
        <taxon>Thiotrichales</taxon>
        <taxon>Piscirickettsiaceae</taxon>
        <taxon>Thiomicrorhabdus</taxon>
    </lineage>
</organism>
<sequence length="326" mass="33926">MALLILASQSSDPILSLIGSVAGMYLMGPAGAEFFGQSYLLGSEAFNIWAAGFVSSGIQTGSLRGAFIGGLSSALTFGIGHGGEGGGALFSANWLGKAAMHGVAQGAIASLRGGEFKTGLTTAVISSITGGITRGLLKGESGISALAITVTMGGLTSQATGGSFQNGAITAATIYLFNEALEESQIRRERLEIWKSLSPGEKTEILEEISKTASKYLQALKGVNDHQLAAYVDVYILDAPNVRFKWQSDLESILQTTFTSKLIGNILTGGSKFIHAHALTRASKVYQMAVEGIDTMVNGSSSSYGGIGTVTCNKDGCKPKISLFRM</sequence>
<protein>
    <recommendedName>
        <fullName evidence="3">DUF637 domain-containing protein</fullName>
    </recommendedName>
</protein>
<keyword evidence="2" id="KW-1185">Reference proteome</keyword>
<reference evidence="1 2" key="2">
    <citation type="submission" date="2020-11" db="EMBL/GenBank/DDBJ databases">
        <title>Sulfur oxidizing isolate from Hospital Hole Sinkhole.</title>
        <authorList>
            <person name="Scott K.M."/>
        </authorList>
    </citation>
    <scope>NUCLEOTIDE SEQUENCE [LARGE SCALE GENOMIC DNA]</scope>
    <source>
        <strain evidence="1 2">HH1</strain>
    </source>
</reference>
<accession>A0ABS0BZV1</accession>
<reference evidence="1 2" key="1">
    <citation type="submission" date="2020-06" db="EMBL/GenBank/DDBJ databases">
        <authorList>
            <person name="Scott K."/>
        </authorList>
    </citation>
    <scope>NUCLEOTIDE SEQUENCE [LARGE SCALE GENOMIC DNA]</scope>
    <source>
        <strain evidence="1 2">HH1</strain>
    </source>
</reference>
<evidence type="ECO:0000313" key="1">
    <source>
        <dbReference type="EMBL" id="MBF6058989.1"/>
    </source>
</evidence>
<evidence type="ECO:0000313" key="2">
    <source>
        <dbReference type="Proteomes" id="UP001193680"/>
    </source>
</evidence>
<dbReference type="EMBL" id="JACBGI020000035">
    <property type="protein sequence ID" value="MBF6058989.1"/>
    <property type="molecule type" value="Genomic_DNA"/>
</dbReference>
<dbReference type="Proteomes" id="UP001193680">
    <property type="component" value="Unassembled WGS sequence"/>
</dbReference>